<keyword evidence="5 8" id="KW-0812">Transmembrane</keyword>
<keyword evidence="4" id="KW-0309">Germination</keyword>
<dbReference type="OrthoDB" id="2381188at2"/>
<feature type="transmembrane region" description="Helical" evidence="8">
    <location>
        <begin position="9"/>
        <end position="31"/>
    </location>
</feature>
<dbReference type="PANTHER" id="PTHR34975">
    <property type="entry name" value="SPORE GERMINATION PROTEIN A2"/>
    <property type="match status" value="1"/>
</dbReference>
<dbReference type="InterPro" id="IPR004761">
    <property type="entry name" value="Spore_GerAB"/>
</dbReference>
<evidence type="ECO:0000256" key="4">
    <source>
        <dbReference type="ARBA" id="ARBA00022544"/>
    </source>
</evidence>
<feature type="transmembrane region" description="Helical" evidence="8">
    <location>
        <begin position="37"/>
        <end position="57"/>
    </location>
</feature>
<gene>
    <name evidence="9" type="ORF">CLTHE_02620</name>
</gene>
<feature type="transmembrane region" description="Helical" evidence="8">
    <location>
        <begin position="215"/>
        <end position="237"/>
    </location>
</feature>
<feature type="transmembrane region" description="Helical" evidence="8">
    <location>
        <begin position="303"/>
        <end position="324"/>
    </location>
</feature>
<dbReference type="NCBIfam" id="TIGR00912">
    <property type="entry name" value="2A0309"/>
    <property type="match status" value="1"/>
</dbReference>
<evidence type="ECO:0000256" key="8">
    <source>
        <dbReference type="SAM" id="Phobius"/>
    </source>
</evidence>
<evidence type="ECO:0000256" key="6">
    <source>
        <dbReference type="ARBA" id="ARBA00022989"/>
    </source>
</evidence>
<dbReference type="RefSeq" id="WP_080021648.1">
    <property type="nucleotide sequence ID" value="NZ_LTAY01000015.1"/>
</dbReference>
<evidence type="ECO:0000256" key="7">
    <source>
        <dbReference type="ARBA" id="ARBA00023136"/>
    </source>
</evidence>
<evidence type="ECO:0000256" key="5">
    <source>
        <dbReference type="ARBA" id="ARBA00022692"/>
    </source>
</evidence>
<evidence type="ECO:0000313" key="9">
    <source>
        <dbReference type="EMBL" id="OPX50405.1"/>
    </source>
</evidence>
<feature type="transmembrane region" description="Helical" evidence="8">
    <location>
        <begin position="330"/>
        <end position="351"/>
    </location>
</feature>
<feature type="transmembrane region" description="Helical" evidence="8">
    <location>
        <begin position="114"/>
        <end position="130"/>
    </location>
</feature>
<feature type="transmembrane region" description="Helical" evidence="8">
    <location>
        <begin position="268"/>
        <end position="291"/>
    </location>
</feature>
<dbReference type="GO" id="GO:0016020">
    <property type="term" value="C:membrane"/>
    <property type="evidence" value="ECO:0007669"/>
    <property type="project" value="UniProtKB-SubCell"/>
</dbReference>
<keyword evidence="6 8" id="KW-1133">Transmembrane helix</keyword>
<sequence length="358" mass="41508">MYKINSKHLIFFIFSVTAISARTYASIFIGVNGRDTWISALVATFLLLGFIFLIMFISLKTKTLTLEKVFYNTYPKLLGNIFLFLFCVGLFLTSLEAATVESSAIHTTIFIETPIWYCLAFFIIPAAYVASKNFRTITIVVIVTITIIFVSNLFLMALLYQYKNFQYLLPILFNGLSKENIFATLMLLGSFSSIAIIFPFLRYVRDKENLIKNSLLGTFIICILVTFVFVLLIGTFGPLRASNIYYPEFYQAQRLDIEDFLEFGDFFFLLRTVCNLFLKYVLSLTGIITLLRNKIKRKKVFITIYTIIIAVLSYFIGSSQFVMFNLLRPLQFILLVVFFVIPLITYVIYFFKYKRMKM</sequence>
<dbReference type="PANTHER" id="PTHR34975:SF2">
    <property type="entry name" value="SPORE GERMINATION PROTEIN A2"/>
    <property type="match status" value="1"/>
</dbReference>
<evidence type="ECO:0000256" key="3">
    <source>
        <dbReference type="ARBA" id="ARBA00022448"/>
    </source>
</evidence>
<evidence type="ECO:0000256" key="2">
    <source>
        <dbReference type="ARBA" id="ARBA00007998"/>
    </source>
</evidence>
<feature type="transmembrane region" description="Helical" evidence="8">
    <location>
        <begin position="77"/>
        <end position="94"/>
    </location>
</feature>
<dbReference type="GO" id="GO:0009847">
    <property type="term" value="P:spore germination"/>
    <property type="evidence" value="ECO:0007669"/>
    <property type="project" value="InterPro"/>
</dbReference>
<protein>
    <submittedName>
        <fullName evidence="9">Spore germination protein</fullName>
    </submittedName>
</protein>
<organism evidence="9 10">
    <name type="scientific">Clostridium thermobutyricum DSM 4928</name>
    <dbReference type="NCBI Taxonomy" id="1121339"/>
    <lineage>
        <taxon>Bacteria</taxon>
        <taxon>Bacillati</taxon>
        <taxon>Bacillota</taxon>
        <taxon>Clostridia</taxon>
        <taxon>Eubacteriales</taxon>
        <taxon>Clostridiaceae</taxon>
        <taxon>Clostridium</taxon>
    </lineage>
</organism>
<evidence type="ECO:0000256" key="1">
    <source>
        <dbReference type="ARBA" id="ARBA00004141"/>
    </source>
</evidence>
<reference evidence="9 10" key="1">
    <citation type="submission" date="2016-02" db="EMBL/GenBank/DDBJ databases">
        <title>Genome sequence of Clostridium thermobutyricum DSM 4928.</title>
        <authorList>
            <person name="Poehlein A."/>
            <person name="Daniel R."/>
        </authorList>
    </citation>
    <scope>NUCLEOTIDE SEQUENCE [LARGE SCALE GENOMIC DNA]</scope>
    <source>
        <strain evidence="9 10">DSM 4928</strain>
    </source>
</reference>
<comment type="subcellular location">
    <subcellularLocation>
        <location evidence="1">Membrane</location>
        <topology evidence="1">Multi-pass membrane protein</topology>
    </subcellularLocation>
</comment>
<name>A0A1V4SYW4_9CLOT</name>
<keyword evidence="7 8" id="KW-0472">Membrane</keyword>
<comment type="caution">
    <text evidence="9">The sequence shown here is derived from an EMBL/GenBank/DDBJ whole genome shotgun (WGS) entry which is preliminary data.</text>
</comment>
<evidence type="ECO:0000313" key="10">
    <source>
        <dbReference type="Proteomes" id="UP000191448"/>
    </source>
</evidence>
<comment type="similarity">
    <text evidence="2">Belongs to the amino acid-polyamine-organocation (APC) superfamily. Spore germination protein (SGP) (TC 2.A.3.9) family.</text>
</comment>
<accession>A0A1V4SYW4</accession>
<dbReference type="Proteomes" id="UP000191448">
    <property type="component" value="Unassembled WGS sequence"/>
</dbReference>
<feature type="transmembrane region" description="Helical" evidence="8">
    <location>
        <begin position="181"/>
        <end position="203"/>
    </location>
</feature>
<proteinExistence type="inferred from homology"/>
<dbReference type="Pfam" id="PF03845">
    <property type="entry name" value="Spore_permease"/>
    <property type="match status" value="1"/>
</dbReference>
<dbReference type="AlphaFoldDB" id="A0A1V4SYW4"/>
<keyword evidence="3" id="KW-0813">Transport</keyword>
<feature type="transmembrane region" description="Helical" evidence="8">
    <location>
        <begin position="137"/>
        <end position="161"/>
    </location>
</feature>
<dbReference type="EMBL" id="LTAY01000015">
    <property type="protein sequence ID" value="OPX50405.1"/>
    <property type="molecule type" value="Genomic_DNA"/>
</dbReference>